<gene>
    <name evidence="2" type="ORF">F8B43_0499</name>
</gene>
<dbReference type="RefSeq" id="WP_152275868.1">
    <property type="nucleotide sequence ID" value="NZ_WEKV01000004.1"/>
</dbReference>
<organism evidence="2 3">
    <name type="scientific">Methylorubrum populi</name>
    <dbReference type="NCBI Taxonomy" id="223967"/>
    <lineage>
        <taxon>Bacteria</taxon>
        <taxon>Pseudomonadati</taxon>
        <taxon>Pseudomonadota</taxon>
        <taxon>Alphaproteobacteria</taxon>
        <taxon>Hyphomicrobiales</taxon>
        <taxon>Methylobacteriaceae</taxon>
        <taxon>Methylorubrum</taxon>
    </lineage>
</organism>
<dbReference type="AlphaFoldDB" id="A0A833JB22"/>
<dbReference type="EMBL" id="WEKV01000004">
    <property type="protein sequence ID" value="KAB7787063.1"/>
    <property type="molecule type" value="Genomic_DNA"/>
</dbReference>
<proteinExistence type="predicted"/>
<dbReference type="Proteomes" id="UP000469949">
    <property type="component" value="Unassembled WGS sequence"/>
</dbReference>
<evidence type="ECO:0000313" key="3">
    <source>
        <dbReference type="Proteomes" id="UP000469949"/>
    </source>
</evidence>
<feature type="region of interest" description="Disordered" evidence="1">
    <location>
        <begin position="25"/>
        <end position="50"/>
    </location>
</feature>
<evidence type="ECO:0000256" key="1">
    <source>
        <dbReference type="SAM" id="MobiDB-lite"/>
    </source>
</evidence>
<evidence type="ECO:0000313" key="2">
    <source>
        <dbReference type="EMBL" id="KAB7787063.1"/>
    </source>
</evidence>
<comment type="caution">
    <text evidence="2">The sequence shown here is derived from an EMBL/GenBank/DDBJ whole genome shotgun (WGS) entry which is preliminary data.</text>
</comment>
<name>A0A833JB22_9HYPH</name>
<reference evidence="2 3" key="1">
    <citation type="submission" date="2019-10" db="EMBL/GenBank/DDBJ databases">
        <title>Draft Genome Sequence of the Caffeine Degrading Methylotroph Methylorubrum populi PINKEL.</title>
        <authorList>
            <person name="Dawson S.C."/>
            <person name="Zhang X."/>
            <person name="Wright M.E."/>
            <person name="Sharma G."/>
            <person name="Langner J.T."/>
            <person name="Ditty J.L."/>
            <person name="Subuyuj G.A."/>
        </authorList>
    </citation>
    <scope>NUCLEOTIDE SEQUENCE [LARGE SCALE GENOMIC DNA]</scope>
    <source>
        <strain evidence="2 3">Pinkel</strain>
    </source>
</reference>
<sequence>MSDESRLLAEIHAARALMRAQALGAASGHAARPNARPSTRPSHAALWAHADREPGRPVDLAVVRAIRTDPETARRYRTLLGAQALAHAPLAAAASDGAIARRRVGPFDLEILEGAPPLLILRGPDASMPRRIEVWLGDEAVRLDLGPPADGAILLALDPSVPEADQLGRMLRDPACAVFLL</sequence>
<protein>
    <submittedName>
        <fullName evidence="2">Uncharacterized protein</fullName>
    </submittedName>
</protein>
<accession>A0A833JB22</accession>